<accession>A0A1R2CWH8</accession>
<gene>
    <name evidence="1" type="ORF">SteCoe_3725</name>
</gene>
<organism evidence="1 2">
    <name type="scientific">Stentor coeruleus</name>
    <dbReference type="NCBI Taxonomy" id="5963"/>
    <lineage>
        <taxon>Eukaryota</taxon>
        <taxon>Sar</taxon>
        <taxon>Alveolata</taxon>
        <taxon>Ciliophora</taxon>
        <taxon>Postciliodesmatophora</taxon>
        <taxon>Heterotrichea</taxon>
        <taxon>Heterotrichida</taxon>
        <taxon>Stentoridae</taxon>
        <taxon>Stentor</taxon>
    </lineage>
</organism>
<proteinExistence type="predicted"/>
<name>A0A1R2CWH8_9CILI</name>
<dbReference type="AlphaFoldDB" id="A0A1R2CWH8"/>
<protein>
    <submittedName>
        <fullName evidence="1">Uncharacterized protein</fullName>
    </submittedName>
</protein>
<dbReference type="EMBL" id="MPUH01000044">
    <property type="protein sequence ID" value="OMJ93367.1"/>
    <property type="molecule type" value="Genomic_DNA"/>
</dbReference>
<sequence length="185" mass="21877">MRKISDAKHRRFKNLSWITVEEQNEVTSFRSTQKVDKTALLSTSLMQAETENDNLTEEFSLEKLGSSTTKHIKKCSGSVIPRSSNYVNYSSSKYYCPYYIKPKYWKAINSAPRFDEKLEREKLQQFYNHMHNEPVNPNPFKKSSFDQGIVYENNRLRFAELPILKNYKTYLIEKKIRVPVFLNNI</sequence>
<evidence type="ECO:0000313" key="1">
    <source>
        <dbReference type="EMBL" id="OMJ93367.1"/>
    </source>
</evidence>
<keyword evidence="2" id="KW-1185">Reference proteome</keyword>
<dbReference type="Proteomes" id="UP000187209">
    <property type="component" value="Unassembled WGS sequence"/>
</dbReference>
<reference evidence="1 2" key="1">
    <citation type="submission" date="2016-11" db="EMBL/GenBank/DDBJ databases">
        <title>The macronuclear genome of Stentor coeruleus: a giant cell with tiny introns.</title>
        <authorList>
            <person name="Slabodnick M."/>
            <person name="Ruby J.G."/>
            <person name="Reiff S.B."/>
            <person name="Swart E.C."/>
            <person name="Gosai S."/>
            <person name="Prabakaran S."/>
            <person name="Witkowska E."/>
            <person name="Larue G.E."/>
            <person name="Fisher S."/>
            <person name="Freeman R.M."/>
            <person name="Gunawardena J."/>
            <person name="Chu W."/>
            <person name="Stover N.A."/>
            <person name="Gregory B.D."/>
            <person name="Nowacki M."/>
            <person name="Derisi J."/>
            <person name="Roy S.W."/>
            <person name="Marshall W.F."/>
            <person name="Sood P."/>
        </authorList>
    </citation>
    <scope>NUCLEOTIDE SEQUENCE [LARGE SCALE GENOMIC DNA]</scope>
    <source>
        <strain evidence="1">WM001</strain>
    </source>
</reference>
<evidence type="ECO:0000313" key="2">
    <source>
        <dbReference type="Proteomes" id="UP000187209"/>
    </source>
</evidence>
<comment type="caution">
    <text evidence="1">The sequence shown here is derived from an EMBL/GenBank/DDBJ whole genome shotgun (WGS) entry which is preliminary data.</text>
</comment>